<proteinExistence type="predicted"/>
<evidence type="ECO:0008006" key="3">
    <source>
        <dbReference type="Google" id="ProtNLM"/>
    </source>
</evidence>
<keyword evidence="2" id="KW-1185">Reference proteome</keyword>
<accession>A0ABS8BY87</accession>
<reference evidence="1" key="1">
    <citation type="submission" date="2021-10" db="EMBL/GenBank/DDBJ databases">
        <title>Loktanella gaetbuli sp. nov., isolated from a tidal flat.</title>
        <authorList>
            <person name="Park S."/>
            <person name="Yoon J.-H."/>
        </authorList>
    </citation>
    <scope>NUCLEOTIDE SEQUENCE</scope>
    <source>
        <strain evidence="1">TSTF-M6</strain>
    </source>
</reference>
<dbReference type="Proteomes" id="UP001138961">
    <property type="component" value="Unassembled WGS sequence"/>
</dbReference>
<dbReference type="SUPFAM" id="SSF53448">
    <property type="entry name" value="Nucleotide-diphospho-sugar transferases"/>
    <property type="match status" value="1"/>
</dbReference>
<dbReference type="RefSeq" id="WP_226749129.1">
    <property type="nucleotide sequence ID" value="NZ_JAJATZ010000010.1"/>
</dbReference>
<dbReference type="InterPro" id="IPR029044">
    <property type="entry name" value="Nucleotide-diphossugar_trans"/>
</dbReference>
<comment type="caution">
    <text evidence="1">The sequence shown here is derived from an EMBL/GenBank/DDBJ whole genome shotgun (WGS) entry which is preliminary data.</text>
</comment>
<dbReference type="EMBL" id="JAJATZ010000010">
    <property type="protein sequence ID" value="MCB5200649.1"/>
    <property type="molecule type" value="Genomic_DNA"/>
</dbReference>
<sequence length="295" mass="33533">MIGRLLYKARHLARQSPRLIHARDIVRPRILNTAPVTGTTDTDAELHVLTSTGDWLNLIWSLKSFYAQTGRSYALAIHGDPDLPAAAITALRHHFSDARVIEQSDARDAVLDSLSGHPRCRRLRETNTLSIKSFDFAHFLNSDRMILFDSDLLFFDRPTAFLNRLDDRSRRVNAYNADVDTAYAVDIDTIRAHGFDIVPQINSGFGLVHRDSLNLDWMEEFLGIPGMMEGHFWRIEQTLFALSGSRFGAELLPEDYRVFLQGDVGDKPYRHYVGAVRNQMYTEGMRRLQGALLAT</sequence>
<name>A0ABS8BY87_9RHOB</name>
<gene>
    <name evidence="1" type="ORF">LGQ03_15530</name>
</gene>
<evidence type="ECO:0000313" key="1">
    <source>
        <dbReference type="EMBL" id="MCB5200649.1"/>
    </source>
</evidence>
<organism evidence="1 2">
    <name type="scientific">Loktanella gaetbuli</name>
    <dbReference type="NCBI Taxonomy" id="2881335"/>
    <lineage>
        <taxon>Bacteria</taxon>
        <taxon>Pseudomonadati</taxon>
        <taxon>Pseudomonadota</taxon>
        <taxon>Alphaproteobacteria</taxon>
        <taxon>Rhodobacterales</taxon>
        <taxon>Roseobacteraceae</taxon>
        <taxon>Loktanella</taxon>
    </lineage>
</organism>
<evidence type="ECO:0000313" key="2">
    <source>
        <dbReference type="Proteomes" id="UP001138961"/>
    </source>
</evidence>
<protein>
    <recommendedName>
        <fullName evidence="3">Glycosyl transferase</fullName>
    </recommendedName>
</protein>